<dbReference type="OrthoDB" id="20828at2759"/>
<evidence type="ECO:0000256" key="1">
    <source>
        <dbReference type="SAM" id="MobiDB-lite"/>
    </source>
</evidence>
<dbReference type="GO" id="GO:0045944">
    <property type="term" value="P:positive regulation of transcription by RNA polymerase II"/>
    <property type="evidence" value="ECO:0007669"/>
    <property type="project" value="TreeGrafter"/>
</dbReference>
<dbReference type="AlphaFoldDB" id="A0A8J4Y5K0"/>
<evidence type="ECO:0000313" key="3">
    <source>
        <dbReference type="Proteomes" id="UP000770661"/>
    </source>
</evidence>
<protein>
    <submittedName>
        <fullName evidence="2">Mediator of RNA polymerase II transcription subunit 12</fullName>
    </submittedName>
</protein>
<accession>A0A8J4Y5K0</accession>
<sequence>MLEALSLRFALVGGLFDYITASYSNSIITEWALLMVNLIIFGVIDLTNNSELFNTVLDMLATLIHSTLMSDAPSESREENRRHYYNLVKKIKKDVGERNNVSLRLVRQLIPMPKLQAEVITLEPWGSVTDTKGNRLQEFDKDKKHGLQAAEKQKLSPWDLLDGHRNPAPLSWAWFGATRLERKPLKYEEAHRLLRFHQHTVTKPLAFYLEPPPLPPEDLEPVIDKQQVKEEVKAPDTPTTLDQSPRGASKRGCKNQRTRRRPSRPVPAVSNLASPTMQAMPYQPTGFTGPAPNQWNAAGFGQQQAPQQQQTFFSQQPLPPAGGPRFSSPISHSRVAIRQMLGQRGHPGGPPAIMTGQPSNPTFTNMPAGAMAGMARQPMIRPGMRGGMAGPQQGAMYAGGGAMQAGQMPQGMPGQAGQMYSAMGAAGPGGPPGGPSQASMGQYASYQQSPMPSGQMMAQAPGGGSVPTVPGGPATSMMSQGYPPGYQGNPAMMGLRQQQPGGAYIGQGMSPSQIVQRPQYMQPHRQGQGALPVRQGKEGPSYLIYNALWAQYNNSSSSNSNNNNNSNSNNNSSNSNSNNTSSSNNNSSNNNSSSNNNNSNNSSNNNSSNNNSSSSSSSSSSNNNNSSSSTSNNNNNNSSSSNNSSSNNSSNSNNR</sequence>
<proteinExistence type="predicted"/>
<dbReference type="PANTHER" id="PTHR46007">
    <property type="entry name" value="MEDIATOR OF RNA POLYMERASE II TRANSCRIPTION SUBUNIT 12"/>
    <property type="match status" value="1"/>
</dbReference>
<feature type="region of interest" description="Disordered" evidence="1">
    <location>
        <begin position="555"/>
        <end position="655"/>
    </location>
</feature>
<reference evidence="2" key="1">
    <citation type="submission" date="2020-07" db="EMBL/GenBank/DDBJ databases">
        <title>The High-quality genome of the commercially important snow crab, Chionoecetes opilio.</title>
        <authorList>
            <person name="Jeong J.-H."/>
            <person name="Ryu S."/>
        </authorList>
    </citation>
    <scope>NUCLEOTIDE SEQUENCE</scope>
    <source>
        <strain evidence="2">MADBK_172401_WGS</strain>
        <tissue evidence="2">Digestive gland</tissue>
    </source>
</reference>
<evidence type="ECO:0000313" key="2">
    <source>
        <dbReference type="EMBL" id="KAG0716664.1"/>
    </source>
</evidence>
<dbReference type="GO" id="GO:0003713">
    <property type="term" value="F:transcription coactivator activity"/>
    <property type="evidence" value="ECO:0007669"/>
    <property type="project" value="TreeGrafter"/>
</dbReference>
<dbReference type="PANTHER" id="PTHR46007:SF11">
    <property type="entry name" value="MEDIATOR OF RNA POLYMERASE II TRANSCRIPTION SUBUNIT 12"/>
    <property type="match status" value="1"/>
</dbReference>
<dbReference type="Proteomes" id="UP000770661">
    <property type="component" value="Unassembled WGS sequence"/>
</dbReference>
<dbReference type="InterPro" id="IPR051647">
    <property type="entry name" value="Mediator_comp_sub12"/>
</dbReference>
<feature type="compositionally biased region" description="Basic residues" evidence="1">
    <location>
        <begin position="248"/>
        <end position="263"/>
    </location>
</feature>
<feature type="region of interest" description="Disordered" evidence="1">
    <location>
        <begin position="229"/>
        <end position="271"/>
    </location>
</feature>
<feature type="region of interest" description="Disordered" evidence="1">
    <location>
        <begin position="425"/>
        <end position="465"/>
    </location>
</feature>
<keyword evidence="3" id="KW-1185">Reference proteome</keyword>
<name>A0A8J4Y5K0_CHIOP</name>
<gene>
    <name evidence="2" type="primary">kto_1</name>
    <name evidence="2" type="ORF">GWK47_009125</name>
</gene>
<dbReference type="EMBL" id="JACEEZ010018668">
    <property type="protein sequence ID" value="KAG0716664.1"/>
    <property type="molecule type" value="Genomic_DNA"/>
</dbReference>
<comment type="caution">
    <text evidence="2">The sequence shown here is derived from an EMBL/GenBank/DDBJ whole genome shotgun (WGS) entry which is preliminary data.</text>
</comment>
<organism evidence="2 3">
    <name type="scientific">Chionoecetes opilio</name>
    <name type="common">Atlantic snow crab</name>
    <name type="synonym">Cancer opilio</name>
    <dbReference type="NCBI Taxonomy" id="41210"/>
    <lineage>
        <taxon>Eukaryota</taxon>
        <taxon>Metazoa</taxon>
        <taxon>Ecdysozoa</taxon>
        <taxon>Arthropoda</taxon>
        <taxon>Crustacea</taxon>
        <taxon>Multicrustacea</taxon>
        <taxon>Malacostraca</taxon>
        <taxon>Eumalacostraca</taxon>
        <taxon>Eucarida</taxon>
        <taxon>Decapoda</taxon>
        <taxon>Pleocyemata</taxon>
        <taxon>Brachyura</taxon>
        <taxon>Eubrachyura</taxon>
        <taxon>Majoidea</taxon>
        <taxon>Majidae</taxon>
        <taxon>Chionoecetes</taxon>
    </lineage>
</organism>
<dbReference type="GO" id="GO:0016592">
    <property type="term" value="C:mediator complex"/>
    <property type="evidence" value="ECO:0007669"/>
    <property type="project" value="TreeGrafter"/>
</dbReference>